<dbReference type="CDD" id="cd05325">
    <property type="entry name" value="carb_red_sniffer_like_SDR_c"/>
    <property type="match status" value="1"/>
</dbReference>
<dbReference type="Proteomes" id="UP000182658">
    <property type="component" value="Unassembled WGS sequence"/>
</dbReference>
<dbReference type="AlphaFoldDB" id="A0A1J7J907"/>
<evidence type="ECO:0000256" key="1">
    <source>
        <dbReference type="ARBA" id="ARBA00006484"/>
    </source>
</evidence>
<dbReference type="InterPro" id="IPR051468">
    <property type="entry name" value="Fungal_SecMetab_SDRs"/>
</dbReference>
<dbReference type="PANTHER" id="PTHR43544:SF26">
    <property type="entry name" value="SHORT CHAIN DEHYDROGENASE_REDUCTASE FAMILY OXIDOREDUCTASE (JCVI)"/>
    <property type="match status" value="1"/>
</dbReference>
<dbReference type="SUPFAM" id="SSF51735">
    <property type="entry name" value="NAD(P)-binding Rossmann-fold domains"/>
    <property type="match status" value="1"/>
</dbReference>
<accession>A0A1J7J907</accession>
<comment type="similarity">
    <text evidence="1">Belongs to the short-chain dehydrogenases/reductases (SDR) family.</text>
</comment>
<reference evidence="2 3" key="1">
    <citation type="submission" date="2016-10" db="EMBL/GenBank/DDBJ databases">
        <title>Draft genome sequence of Coniochaeta ligniaria NRRL30616, a lignocellulolytic fungus for bioabatement of inhibitors in plant biomass hydrolysates.</title>
        <authorList>
            <consortium name="DOE Joint Genome Institute"/>
            <person name="Jimenez D.J."/>
            <person name="Hector R.E."/>
            <person name="Riley R."/>
            <person name="Sun H."/>
            <person name="Grigoriev I.V."/>
            <person name="Van Elsas J.D."/>
            <person name="Nichols N.N."/>
        </authorList>
    </citation>
    <scope>NUCLEOTIDE SEQUENCE [LARGE SCALE GENOMIC DNA]</scope>
    <source>
        <strain evidence="2 3">NRRL 30616</strain>
    </source>
</reference>
<sequence length="253" mass="27510">MSSPYIVLISGGSRGLGKGLVERYLARPNHLVIAANRNPSATASKSLFDLPKGEGSKLVVVKLDDTVEADAAAAVKDLEAQGIDHLDLVIANAGQASVFPLVRDLKHADLQSHIDLNVFGVLWLFQATLELLKKSKTPKWVTMGSSAGSIGGQQPVPNAAYGPSKAAVHWLTKRIHAEEEWLTSFVMHPGYVWVQTDMGLFSAKVFGLDESGTQQHLLKEGDSHPGMMKVIDEAARETHSGKFWNYEGKEEAW</sequence>
<dbReference type="Pfam" id="PF00106">
    <property type="entry name" value="adh_short"/>
    <property type="match status" value="1"/>
</dbReference>
<dbReference type="PANTHER" id="PTHR43544">
    <property type="entry name" value="SHORT-CHAIN DEHYDROGENASE/REDUCTASE"/>
    <property type="match status" value="1"/>
</dbReference>
<proteinExistence type="inferred from homology"/>
<dbReference type="PRINTS" id="PR00081">
    <property type="entry name" value="GDHRDH"/>
</dbReference>
<gene>
    <name evidence="2" type="ORF">CONLIGDRAFT_581791</name>
</gene>
<protein>
    <submittedName>
        <fullName evidence="2">NAD(P)-binding protein</fullName>
    </submittedName>
</protein>
<evidence type="ECO:0000313" key="2">
    <source>
        <dbReference type="EMBL" id="OIW26280.1"/>
    </source>
</evidence>
<dbReference type="GO" id="GO:0005737">
    <property type="term" value="C:cytoplasm"/>
    <property type="evidence" value="ECO:0007669"/>
    <property type="project" value="TreeGrafter"/>
</dbReference>
<dbReference type="Gene3D" id="3.40.50.720">
    <property type="entry name" value="NAD(P)-binding Rossmann-like Domain"/>
    <property type="match status" value="1"/>
</dbReference>
<dbReference type="InterPro" id="IPR002347">
    <property type="entry name" value="SDR_fam"/>
</dbReference>
<keyword evidence="3" id="KW-1185">Reference proteome</keyword>
<evidence type="ECO:0000313" key="3">
    <source>
        <dbReference type="Proteomes" id="UP000182658"/>
    </source>
</evidence>
<dbReference type="InParanoid" id="A0A1J7J907"/>
<dbReference type="OrthoDB" id="9876299at2759"/>
<organism evidence="2 3">
    <name type="scientific">Coniochaeta ligniaria NRRL 30616</name>
    <dbReference type="NCBI Taxonomy" id="1408157"/>
    <lineage>
        <taxon>Eukaryota</taxon>
        <taxon>Fungi</taxon>
        <taxon>Dikarya</taxon>
        <taxon>Ascomycota</taxon>
        <taxon>Pezizomycotina</taxon>
        <taxon>Sordariomycetes</taxon>
        <taxon>Sordariomycetidae</taxon>
        <taxon>Coniochaetales</taxon>
        <taxon>Coniochaetaceae</taxon>
        <taxon>Coniochaeta</taxon>
    </lineage>
</organism>
<dbReference type="EMBL" id="KV875100">
    <property type="protein sequence ID" value="OIW26280.1"/>
    <property type="molecule type" value="Genomic_DNA"/>
</dbReference>
<dbReference type="GO" id="GO:0016491">
    <property type="term" value="F:oxidoreductase activity"/>
    <property type="evidence" value="ECO:0007669"/>
    <property type="project" value="TreeGrafter"/>
</dbReference>
<name>A0A1J7J907_9PEZI</name>
<dbReference type="InterPro" id="IPR036291">
    <property type="entry name" value="NAD(P)-bd_dom_sf"/>
</dbReference>